<name>A0A226DSS2_FOLCA</name>
<keyword evidence="9" id="KW-1185">Reference proteome</keyword>
<feature type="signal peptide" evidence="7">
    <location>
        <begin position="1"/>
        <end position="21"/>
    </location>
</feature>
<dbReference type="PROSITE" id="PS51257">
    <property type="entry name" value="PROKAR_LIPOPROTEIN"/>
    <property type="match status" value="1"/>
</dbReference>
<evidence type="ECO:0000313" key="9">
    <source>
        <dbReference type="Proteomes" id="UP000198287"/>
    </source>
</evidence>
<comment type="subcellular location">
    <subcellularLocation>
        <location evidence="1">Membrane</location>
        <topology evidence="1">Lipid-anchor</topology>
        <topology evidence="1">GPI-anchor</topology>
    </subcellularLocation>
</comment>
<dbReference type="GO" id="GO:0098552">
    <property type="term" value="C:side of membrane"/>
    <property type="evidence" value="ECO:0007669"/>
    <property type="project" value="UniProtKB-KW"/>
</dbReference>
<keyword evidence="3 7" id="KW-0732">Signal</keyword>
<dbReference type="GO" id="GO:0030431">
    <property type="term" value="P:sleep"/>
    <property type="evidence" value="ECO:0007669"/>
    <property type="project" value="InterPro"/>
</dbReference>
<protein>
    <submittedName>
        <fullName evidence="8">Uncharacterized protein</fullName>
    </submittedName>
</protein>
<dbReference type="InterPro" id="IPR031424">
    <property type="entry name" value="QVR-like"/>
</dbReference>
<evidence type="ECO:0000256" key="3">
    <source>
        <dbReference type="ARBA" id="ARBA00022729"/>
    </source>
</evidence>
<feature type="chain" id="PRO_5012646534" evidence="7">
    <location>
        <begin position="22"/>
        <end position="156"/>
    </location>
</feature>
<keyword evidence="5" id="KW-0449">Lipoprotein</keyword>
<dbReference type="InterPro" id="IPR050975">
    <property type="entry name" value="Sleep_regulator"/>
</dbReference>
<evidence type="ECO:0000256" key="1">
    <source>
        <dbReference type="ARBA" id="ARBA00004589"/>
    </source>
</evidence>
<sequence length="156" mass="16979">MKPFALLVLIGVVLFPISTTSFSCYMCTSEQEKKCKEGKLDDKYVKNCDLTNSVNPETMQLWNATEIAAMQEAKQLFNMGCFKTHLTSGGDGGTVKMCMISPHLDRKDSCASGNYEGNEAHVCFCHSDKCNGAGGNPVPYFVLVSALSLLFVAGKK</sequence>
<dbReference type="Proteomes" id="UP000198287">
    <property type="component" value="Unassembled WGS sequence"/>
</dbReference>
<keyword evidence="6" id="KW-0812">Transmembrane</keyword>
<evidence type="ECO:0000313" key="8">
    <source>
        <dbReference type="EMBL" id="OXA48269.1"/>
    </source>
</evidence>
<evidence type="ECO:0000256" key="7">
    <source>
        <dbReference type="SAM" id="SignalP"/>
    </source>
</evidence>
<evidence type="ECO:0000256" key="5">
    <source>
        <dbReference type="ARBA" id="ARBA00023288"/>
    </source>
</evidence>
<dbReference type="PANTHER" id="PTHR33562">
    <property type="entry name" value="ATILLA, ISOFORM B-RELATED-RELATED"/>
    <property type="match status" value="1"/>
</dbReference>
<evidence type="ECO:0000256" key="6">
    <source>
        <dbReference type="SAM" id="Phobius"/>
    </source>
</evidence>
<dbReference type="GO" id="GO:0032222">
    <property type="term" value="P:regulation of synaptic transmission, cholinergic"/>
    <property type="evidence" value="ECO:0007669"/>
    <property type="project" value="InterPro"/>
</dbReference>
<keyword evidence="6" id="KW-0472">Membrane</keyword>
<comment type="caution">
    <text evidence="8">The sequence shown here is derived from an EMBL/GenBank/DDBJ whole genome shotgun (WGS) entry which is preliminary data.</text>
</comment>
<organism evidence="8 9">
    <name type="scientific">Folsomia candida</name>
    <name type="common">Springtail</name>
    <dbReference type="NCBI Taxonomy" id="158441"/>
    <lineage>
        <taxon>Eukaryota</taxon>
        <taxon>Metazoa</taxon>
        <taxon>Ecdysozoa</taxon>
        <taxon>Arthropoda</taxon>
        <taxon>Hexapoda</taxon>
        <taxon>Collembola</taxon>
        <taxon>Entomobryomorpha</taxon>
        <taxon>Isotomoidea</taxon>
        <taxon>Isotomidae</taxon>
        <taxon>Proisotominae</taxon>
        <taxon>Folsomia</taxon>
    </lineage>
</organism>
<keyword evidence="6" id="KW-1133">Transmembrane helix</keyword>
<accession>A0A226DSS2</accession>
<feature type="transmembrane region" description="Helical" evidence="6">
    <location>
        <begin position="137"/>
        <end position="154"/>
    </location>
</feature>
<dbReference type="Pfam" id="PF17064">
    <property type="entry name" value="QVR"/>
    <property type="match status" value="1"/>
</dbReference>
<evidence type="ECO:0000256" key="2">
    <source>
        <dbReference type="ARBA" id="ARBA00022622"/>
    </source>
</evidence>
<proteinExistence type="predicted"/>
<keyword evidence="2" id="KW-0336">GPI-anchor</keyword>
<reference evidence="8 9" key="1">
    <citation type="submission" date="2015-12" db="EMBL/GenBank/DDBJ databases">
        <title>The genome of Folsomia candida.</title>
        <authorList>
            <person name="Faddeeva A."/>
            <person name="Derks M.F."/>
            <person name="Anvar Y."/>
            <person name="Smit S."/>
            <person name="Van Straalen N."/>
            <person name="Roelofs D."/>
        </authorList>
    </citation>
    <scope>NUCLEOTIDE SEQUENCE [LARGE SCALE GENOMIC DNA]</scope>
    <source>
        <strain evidence="8 9">VU population</strain>
        <tissue evidence="8">Whole body</tissue>
    </source>
</reference>
<dbReference type="AlphaFoldDB" id="A0A226DSS2"/>
<keyword evidence="4" id="KW-0325">Glycoprotein</keyword>
<evidence type="ECO:0000256" key="4">
    <source>
        <dbReference type="ARBA" id="ARBA00023180"/>
    </source>
</evidence>
<gene>
    <name evidence="8" type="ORF">Fcan01_17441</name>
</gene>
<dbReference type="EMBL" id="LNIX01000012">
    <property type="protein sequence ID" value="OXA48269.1"/>
    <property type="molecule type" value="Genomic_DNA"/>
</dbReference>